<dbReference type="PANTHER" id="PTHR33332">
    <property type="entry name" value="REVERSE TRANSCRIPTASE DOMAIN-CONTAINING PROTEIN"/>
    <property type="match status" value="1"/>
</dbReference>
<proteinExistence type="predicted"/>
<organism evidence="1 2">
    <name type="scientific">Mycteria americana</name>
    <name type="common">Wood stork</name>
    <dbReference type="NCBI Taxonomy" id="33587"/>
    <lineage>
        <taxon>Eukaryota</taxon>
        <taxon>Metazoa</taxon>
        <taxon>Chordata</taxon>
        <taxon>Craniata</taxon>
        <taxon>Vertebrata</taxon>
        <taxon>Euteleostomi</taxon>
        <taxon>Archelosauria</taxon>
        <taxon>Archosauria</taxon>
        <taxon>Dinosauria</taxon>
        <taxon>Saurischia</taxon>
        <taxon>Theropoda</taxon>
        <taxon>Coelurosauria</taxon>
        <taxon>Aves</taxon>
        <taxon>Neognathae</taxon>
        <taxon>Neoaves</taxon>
        <taxon>Aequornithes</taxon>
        <taxon>Ciconiiformes</taxon>
        <taxon>Ciconiidae</taxon>
        <taxon>Mycteria</taxon>
    </lineage>
</organism>
<dbReference type="AlphaFoldDB" id="A0AAN7NLY9"/>
<gene>
    <name evidence="1" type="ORF">QYF61_021984</name>
</gene>
<keyword evidence="2" id="KW-1185">Reference proteome</keyword>
<comment type="caution">
    <text evidence="1">The sequence shown here is derived from an EMBL/GenBank/DDBJ whole genome shotgun (WGS) entry which is preliminary data.</text>
</comment>
<dbReference type="Proteomes" id="UP001333110">
    <property type="component" value="Unassembled WGS sequence"/>
</dbReference>
<dbReference type="EMBL" id="JAUNZN010000002">
    <property type="protein sequence ID" value="KAK4827847.1"/>
    <property type="molecule type" value="Genomic_DNA"/>
</dbReference>
<sequence>MDDGAEHILSKSADDTKLGGGVDMPVGRAAIQRDLDRLEKWANRNLVNFSKGKGKSLYLGRNMRGLYMLRADWQQSSFAEKELGVLVDTKLNISQQCALAENKGKQHPQTVLSLEFCVQVWAPQYKTDMNILARVQ</sequence>
<evidence type="ECO:0008006" key="3">
    <source>
        <dbReference type="Google" id="ProtNLM"/>
    </source>
</evidence>
<accession>A0AAN7NLY9</accession>
<protein>
    <recommendedName>
        <fullName evidence="3">Rna-directed dna polymerase from mobile element jockey-like</fullName>
    </recommendedName>
</protein>
<name>A0AAN7NLY9_MYCAM</name>
<evidence type="ECO:0000313" key="1">
    <source>
        <dbReference type="EMBL" id="KAK4827847.1"/>
    </source>
</evidence>
<evidence type="ECO:0000313" key="2">
    <source>
        <dbReference type="Proteomes" id="UP001333110"/>
    </source>
</evidence>
<reference evidence="1 2" key="1">
    <citation type="journal article" date="2023" name="J. Hered.">
        <title>Chromosome-level genome of the wood stork (Mycteria americana) provides insight into avian chromosome evolution.</title>
        <authorList>
            <person name="Flamio R. Jr."/>
            <person name="Ramstad K.M."/>
        </authorList>
    </citation>
    <scope>NUCLEOTIDE SEQUENCE [LARGE SCALE GENOMIC DNA]</scope>
    <source>
        <strain evidence="1">JAX WOST 10</strain>
    </source>
</reference>